<accession>A0ABX4VRK6</accession>
<gene>
    <name evidence="1" type="ORF">CXK93_21800</name>
</gene>
<dbReference type="Proteomes" id="UP000236021">
    <property type="component" value="Unassembled WGS sequence"/>
</dbReference>
<organism evidence="1 2">
    <name type="scientific">Stutzerimonas decontaminans</name>
    <dbReference type="NCBI Taxonomy" id="3022791"/>
    <lineage>
        <taxon>Bacteria</taxon>
        <taxon>Pseudomonadati</taxon>
        <taxon>Pseudomonadota</taxon>
        <taxon>Gammaproteobacteria</taxon>
        <taxon>Pseudomonadales</taxon>
        <taxon>Pseudomonadaceae</taxon>
        <taxon>Stutzerimonas</taxon>
    </lineage>
</organism>
<dbReference type="EMBL" id="POUI01000009">
    <property type="protein sequence ID" value="PNF82817.1"/>
    <property type="molecule type" value="Genomic_DNA"/>
</dbReference>
<protein>
    <submittedName>
        <fullName evidence="1">Uncharacterized protein</fullName>
    </submittedName>
</protein>
<proteinExistence type="predicted"/>
<keyword evidence="2" id="KW-1185">Reference proteome</keyword>
<name>A0ABX4VRK6_9GAMM</name>
<comment type="caution">
    <text evidence="1">The sequence shown here is derived from an EMBL/GenBank/DDBJ whole genome shotgun (WGS) entry which is preliminary data.</text>
</comment>
<evidence type="ECO:0000313" key="1">
    <source>
        <dbReference type="EMBL" id="PNF82817.1"/>
    </source>
</evidence>
<reference evidence="1 2" key="1">
    <citation type="submission" date="2018-01" db="EMBL/GenBank/DDBJ databases">
        <title>Denitrification phenotypes of diverse strains of Pseudomonas stutzeri.</title>
        <authorList>
            <person name="Milligan D.A."/>
            <person name="Bergaust L."/>
            <person name="Bakken L.R."/>
            <person name="Frostegard A."/>
        </authorList>
    </citation>
    <scope>NUCLEOTIDE SEQUENCE [LARGE SCALE GENOMIC DNA]</scope>
    <source>
        <strain evidence="1 2">ST27MN3</strain>
    </source>
</reference>
<sequence>MLAIAVSISSQTNLVCALVFFISNRFVLAWRISFLFTSLTLHAVAKVGKVRPSATGLTINKAIRLAI</sequence>
<evidence type="ECO:0000313" key="2">
    <source>
        <dbReference type="Proteomes" id="UP000236021"/>
    </source>
</evidence>